<sequence>MLILMFWLVIIGLSIVSMLLTVIQIKFEEWLYNFMIRMQEEYQRNLASGLPFDHEEIRKRAMEDQPLLMKLFAPNLISDSQKEKIEEQAQQFERVVRSINNKNIQTELPMAVVAETQVEKLANGWDEPIAHAGKNATVRGEKQIASGNLSALFISMACDPMSKSDYSNLENKIAHWSRDTPQAMNENRLVQKFDDDDRDSMSDATSIPLDSISCSKGKADEKHSKRVLFSDHVMNDDGARNTAGVDISKESKCEQVQTDIAQFQIDEIVLRLAALQVW</sequence>
<dbReference type="AlphaFoldDB" id="A0A0D8X6Q6"/>
<keyword evidence="1" id="KW-1133">Transmembrane helix</keyword>
<protein>
    <submittedName>
        <fullName evidence="2">Uncharacterized protein</fullName>
    </submittedName>
</protein>
<dbReference type="EMBL" id="KN717619">
    <property type="protein sequence ID" value="KJH40183.1"/>
    <property type="molecule type" value="Genomic_DNA"/>
</dbReference>
<organism evidence="2 3">
    <name type="scientific">Dictyocaulus viviparus</name>
    <name type="common">Bovine lungworm</name>
    <dbReference type="NCBI Taxonomy" id="29172"/>
    <lineage>
        <taxon>Eukaryota</taxon>
        <taxon>Metazoa</taxon>
        <taxon>Ecdysozoa</taxon>
        <taxon>Nematoda</taxon>
        <taxon>Chromadorea</taxon>
        <taxon>Rhabditida</taxon>
        <taxon>Rhabditina</taxon>
        <taxon>Rhabditomorpha</taxon>
        <taxon>Strongyloidea</taxon>
        <taxon>Metastrongylidae</taxon>
        <taxon>Dictyocaulus</taxon>
    </lineage>
</organism>
<dbReference type="OrthoDB" id="297496at2759"/>
<proteinExistence type="predicted"/>
<keyword evidence="1" id="KW-0472">Membrane</keyword>
<evidence type="ECO:0000313" key="3">
    <source>
        <dbReference type="Proteomes" id="UP000053766"/>
    </source>
</evidence>
<reference evidence="3" key="2">
    <citation type="journal article" date="2016" name="Sci. Rep.">
        <title>Dictyocaulus viviparus genome, variome and transcriptome elucidate lungworm biology and support future intervention.</title>
        <authorList>
            <person name="McNulty S.N."/>
            <person name="Strube C."/>
            <person name="Rosa B.A."/>
            <person name="Martin J.C."/>
            <person name="Tyagi R."/>
            <person name="Choi Y.J."/>
            <person name="Wang Q."/>
            <person name="Hallsworth Pepin K."/>
            <person name="Zhang X."/>
            <person name="Ozersky P."/>
            <person name="Wilson R.K."/>
            <person name="Sternberg P.W."/>
            <person name="Gasser R.B."/>
            <person name="Mitreva M."/>
        </authorList>
    </citation>
    <scope>NUCLEOTIDE SEQUENCE [LARGE SCALE GENOMIC DNA]</scope>
    <source>
        <strain evidence="3">HannoverDv2000</strain>
    </source>
</reference>
<accession>A0A0D8X6Q6</accession>
<evidence type="ECO:0000256" key="1">
    <source>
        <dbReference type="SAM" id="Phobius"/>
    </source>
</evidence>
<reference evidence="2 3" key="1">
    <citation type="submission" date="2013-11" db="EMBL/GenBank/DDBJ databases">
        <title>Draft genome of the bovine lungworm Dictyocaulus viviparus.</title>
        <authorList>
            <person name="Mitreva M."/>
        </authorList>
    </citation>
    <scope>NUCLEOTIDE SEQUENCE [LARGE SCALE GENOMIC DNA]</scope>
    <source>
        <strain evidence="2 3">HannoverDv2000</strain>
    </source>
</reference>
<name>A0A0D8X6Q6_DICVI</name>
<keyword evidence="3" id="KW-1185">Reference proteome</keyword>
<keyword evidence="1" id="KW-0812">Transmembrane</keyword>
<evidence type="ECO:0000313" key="2">
    <source>
        <dbReference type="EMBL" id="KJH40183.1"/>
    </source>
</evidence>
<feature type="transmembrane region" description="Helical" evidence="1">
    <location>
        <begin position="6"/>
        <end position="27"/>
    </location>
</feature>
<gene>
    <name evidence="2" type="ORF">DICVIV_13883</name>
</gene>
<dbReference type="Proteomes" id="UP000053766">
    <property type="component" value="Unassembled WGS sequence"/>
</dbReference>